<accession>U7QNU8</accession>
<evidence type="ECO:0000313" key="2">
    <source>
        <dbReference type="Proteomes" id="UP000017127"/>
    </source>
</evidence>
<evidence type="ECO:0000313" key="1">
    <source>
        <dbReference type="EMBL" id="ERT08076.1"/>
    </source>
</evidence>
<sequence length="45" mass="5191">MENAEIETGQGKRGILNLRLEVTPILYCPLHFWTDSQFRLLADNS</sequence>
<dbReference type="Proteomes" id="UP000017127">
    <property type="component" value="Unassembled WGS sequence"/>
</dbReference>
<comment type="caution">
    <text evidence="1">The sequence shown here is derived from an EMBL/GenBank/DDBJ whole genome shotgun (WGS) entry which is preliminary data.</text>
</comment>
<keyword evidence="2" id="KW-1185">Reference proteome</keyword>
<organism evidence="1 2">
    <name type="scientific">Lyngbya aestuarii BL J</name>
    <dbReference type="NCBI Taxonomy" id="1348334"/>
    <lineage>
        <taxon>Bacteria</taxon>
        <taxon>Bacillati</taxon>
        <taxon>Cyanobacteriota</taxon>
        <taxon>Cyanophyceae</taxon>
        <taxon>Oscillatoriophycideae</taxon>
        <taxon>Oscillatoriales</taxon>
        <taxon>Microcoleaceae</taxon>
        <taxon>Lyngbya</taxon>
    </lineage>
</organism>
<reference evidence="1 2" key="1">
    <citation type="journal article" date="2013" name="Front. Microbiol.">
        <title>Comparative genomic analyses of the cyanobacterium, Lyngbya aestuarii BL J, a powerful hydrogen producer.</title>
        <authorList>
            <person name="Kothari A."/>
            <person name="Vaughn M."/>
            <person name="Garcia-Pichel F."/>
        </authorList>
    </citation>
    <scope>NUCLEOTIDE SEQUENCE [LARGE SCALE GENOMIC DNA]</scope>
    <source>
        <strain evidence="1 2">BL J</strain>
    </source>
</reference>
<protein>
    <submittedName>
        <fullName evidence="1">Uncharacterized protein</fullName>
    </submittedName>
</protein>
<gene>
    <name evidence="1" type="ORF">M595_1907</name>
</gene>
<proteinExistence type="predicted"/>
<dbReference type="AlphaFoldDB" id="U7QNU8"/>
<dbReference type="EMBL" id="AUZM01000014">
    <property type="protein sequence ID" value="ERT08076.1"/>
    <property type="molecule type" value="Genomic_DNA"/>
</dbReference>
<name>U7QNU8_9CYAN</name>